<organism evidence="1 2">
    <name type="scientific">Bradyrhizobium frederickii</name>
    <dbReference type="NCBI Taxonomy" id="2560054"/>
    <lineage>
        <taxon>Bacteria</taxon>
        <taxon>Pseudomonadati</taxon>
        <taxon>Pseudomonadota</taxon>
        <taxon>Alphaproteobacteria</taxon>
        <taxon>Hyphomicrobiales</taxon>
        <taxon>Nitrobacteraceae</taxon>
        <taxon>Bradyrhizobium</taxon>
    </lineage>
</organism>
<gene>
    <name evidence="1" type="ORF">E4K64_06890</name>
</gene>
<dbReference type="Proteomes" id="UP000297700">
    <property type="component" value="Unassembled WGS sequence"/>
</dbReference>
<name>A0A4Y9PES7_9BRAD</name>
<proteinExistence type="predicted"/>
<evidence type="ECO:0000313" key="2">
    <source>
        <dbReference type="Proteomes" id="UP000297700"/>
    </source>
</evidence>
<dbReference type="RefSeq" id="WP_135162814.1">
    <property type="nucleotide sequence ID" value="NZ_SPQS01000003.1"/>
</dbReference>
<dbReference type="Pfam" id="PF14081">
    <property type="entry name" value="DUF4262"/>
    <property type="match status" value="1"/>
</dbReference>
<dbReference type="EMBL" id="SPQS01000003">
    <property type="protein sequence ID" value="TFV78894.1"/>
    <property type="molecule type" value="Genomic_DNA"/>
</dbReference>
<reference evidence="1 2" key="1">
    <citation type="submission" date="2019-03" db="EMBL/GenBank/DDBJ databases">
        <title>Bradyrhizobium strains diversity.</title>
        <authorList>
            <person name="Urquiaga M.C.O."/>
            <person name="Hungria M."/>
            <person name="Delamuta J.R.M."/>
            <person name="Klepa M.S."/>
        </authorList>
    </citation>
    <scope>NUCLEOTIDE SEQUENCE [LARGE SCALE GENOMIC DNA]</scope>
    <source>
        <strain evidence="1 2">CNPSo 3426</strain>
    </source>
</reference>
<evidence type="ECO:0000313" key="1">
    <source>
        <dbReference type="EMBL" id="TFV78894.1"/>
    </source>
</evidence>
<dbReference type="AlphaFoldDB" id="A0A4Y9PES7"/>
<protein>
    <submittedName>
        <fullName evidence="1">DUF4262 domain-containing protein</fullName>
    </submittedName>
</protein>
<comment type="caution">
    <text evidence="1">The sequence shown here is derived from an EMBL/GenBank/DDBJ whole genome shotgun (WGS) entry which is preliminary data.</text>
</comment>
<sequence length="161" mass="18422">MQDQFDWPEPEHEADKVILRNVRDFGCHIVGIPGASPPFAFSIGLYLNYGHPELIMFGQSSENASAIINLIRDRVASGQKFADGDISDDMLENDYKLGFWQVPFAAYPEYLGTAIWFYWKSRLAFPCLQVIWQDVDRRFPWEAECSSAVKGQQPLLKNMVL</sequence>
<dbReference type="InterPro" id="IPR025358">
    <property type="entry name" value="DUF4262"/>
</dbReference>
<accession>A0A4Y9PES7</accession>